<feature type="binding site" evidence="8">
    <location>
        <position position="77"/>
    </location>
    <ligand>
        <name>beta-alanine</name>
        <dbReference type="ChEBI" id="CHEBI:57966"/>
    </ligand>
</feature>
<feature type="binding site" evidence="8">
    <location>
        <begin position="43"/>
        <end position="50"/>
    </location>
    <ligand>
        <name>ATP</name>
        <dbReference type="ChEBI" id="CHEBI:30616"/>
    </ligand>
</feature>
<evidence type="ECO:0000313" key="10">
    <source>
        <dbReference type="Proteomes" id="UP000221394"/>
    </source>
</evidence>
<comment type="subunit">
    <text evidence="8">Homodimer.</text>
</comment>
<name>A0A2A9EGC1_9MICO</name>
<evidence type="ECO:0000256" key="2">
    <source>
        <dbReference type="ARBA" id="ARBA00009256"/>
    </source>
</evidence>
<comment type="catalytic activity">
    <reaction evidence="7 8">
        <text>(R)-pantoate + beta-alanine + ATP = (R)-pantothenate + AMP + diphosphate + H(+)</text>
        <dbReference type="Rhea" id="RHEA:10912"/>
        <dbReference type="ChEBI" id="CHEBI:15378"/>
        <dbReference type="ChEBI" id="CHEBI:15980"/>
        <dbReference type="ChEBI" id="CHEBI:29032"/>
        <dbReference type="ChEBI" id="CHEBI:30616"/>
        <dbReference type="ChEBI" id="CHEBI:33019"/>
        <dbReference type="ChEBI" id="CHEBI:57966"/>
        <dbReference type="ChEBI" id="CHEBI:456215"/>
        <dbReference type="EC" id="6.3.2.1"/>
    </reaction>
</comment>
<dbReference type="NCBIfam" id="TIGR00018">
    <property type="entry name" value="panC"/>
    <property type="match status" value="1"/>
</dbReference>
<dbReference type="HAMAP" id="MF_00158">
    <property type="entry name" value="PanC"/>
    <property type="match status" value="1"/>
</dbReference>
<dbReference type="PANTHER" id="PTHR21299">
    <property type="entry name" value="CYTIDYLATE KINASE/PANTOATE-BETA-ALANINE LIGASE"/>
    <property type="match status" value="1"/>
</dbReference>
<dbReference type="GO" id="GO:0004592">
    <property type="term" value="F:pantoate-beta-alanine ligase activity"/>
    <property type="evidence" value="ECO:0007669"/>
    <property type="project" value="UniProtKB-UniRule"/>
</dbReference>
<reference evidence="9 10" key="1">
    <citation type="submission" date="2017-10" db="EMBL/GenBank/DDBJ databases">
        <title>Sequencing the genomes of 1000 actinobacteria strains.</title>
        <authorList>
            <person name="Klenk H.-P."/>
        </authorList>
    </citation>
    <scope>NUCLEOTIDE SEQUENCE [LARGE SCALE GENOMIC DNA]</scope>
    <source>
        <strain evidence="9 10">DSM 21574</strain>
    </source>
</reference>
<dbReference type="EC" id="6.3.2.1" evidence="8"/>
<organism evidence="9 10">
    <name type="scientific">Flavimobilis soli</name>
    <dbReference type="NCBI Taxonomy" id="442709"/>
    <lineage>
        <taxon>Bacteria</taxon>
        <taxon>Bacillati</taxon>
        <taxon>Actinomycetota</taxon>
        <taxon>Actinomycetes</taxon>
        <taxon>Micrococcales</taxon>
        <taxon>Jonesiaceae</taxon>
        <taxon>Flavimobilis</taxon>
    </lineage>
</organism>
<evidence type="ECO:0000256" key="5">
    <source>
        <dbReference type="ARBA" id="ARBA00022741"/>
    </source>
</evidence>
<comment type="caution">
    <text evidence="9">The sequence shown here is derived from an EMBL/GenBank/DDBJ whole genome shotgun (WGS) entry which is preliminary data.</text>
</comment>
<feature type="active site" description="Proton donor" evidence="8">
    <location>
        <position position="50"/>
    </location>
</feature>
<evidence type="ECO:0000256" key="8">
    <source>
        <dbReference type="HAMAP-Rule" id="MF_00158"/>
    </source>
</evidence>
<accession>A0A2A9EGC1</accession>
<comment type="miscellaneous">
    <text evidence="8">The reaction proceeds by a bi uni uni bi ping pong mechanism.</text>
</comment>
<feature type="binding site" evidence="8">
    <location>
        <position position="77"/>
    </location>
    <ligand>
        <name>(R)-pantoate</name>
        <dbReference type="ChEBI" id="CHEBI:15980"/>
    </ligand>
</feature>
<proteinExistence type="inferred from homology"/>
<feature type="binding site" evidence="8">
    <location>
        <begin position="167"/>
        <end position="170"/>
    </location>
    <ligand>
        <name>ATP</name>
        <dbReference type="ChEBI" id="CHEBI:30616"/>
    </ligand>
</feature>
<feature type="binding site" evidence="8">
    <location>
        <position position="196"/>
    </location>
    <ligand>
        <name>ATP</name>
        <dbReference type="ChEBI" id="CHEBI:30616"/>
    </ligand>
</feature>
<dbReference type="UniPathway" id="UPA00028">
    <property type="reaction ID" value="UER00005"/>
</dbReference>
<evidence type="ECO:0000256" key="6">
    <source>
        <dbReference type="ARBA" id="ARBA00022840"/>
    </source>
</evidence>
<evidence type="ECO:0000256" key="7">
    <source>
        <dbReference type="ARBA" id="ARBA00048258"/>
    </source>
</evidence>
<keyword evidence="5 8" id="KW-0547">Nucleotide-binding</keyword>
<dbReference type="Proteomes" id="UP000221394">
    <property type="component" value="Unassembled WGS sequence"/>
</dbReference>
<evidence type="ECO:0000313" key="9">
    <source>
        <dbReference type="EMBL" id="PFG37315.1"/>
    </source>
</evidence>
<dbReference type="GO" id="GO:0015940">
    <property type="term" value="P:pantothenate biosynthetic process"/>
    <property type="evidence" value="ECO:0007669"/>
    <property type="project" value="UniProtKB-UniRule"/>
</dbReference>
<dbReference type="InterPro" id="IPR003721">
    <property type="entry name" value="Pantoate_ligase"/>
</dbReference>
<dbReference type="EMBL" id="PDJH01000001">
    <property type="protein sequence ID" value="PFG37315.1"/>
    <property type="molecule type" value="Genomic_DNA"/>
</dbReference>
<feature type="binding site" evidence="8">
    <location>
        <begin position="204"/>
        <end position="207"/>
    </location>
    <ligand>
        <name>ATP</name>
        <dbReference type="ChEBI" id="CHEBI:30616"/>
    </ligand>
</feature>
<evidence type="ECO:0000256" key="1">
    <source>
        <dbReference type="ARBA" id="ARBA00004990"/>
    </source>
</evidence>
<dbReference type="SUPFAM" id="SSF52374">
    <property type="entry name" value="Nucleotidylyl transferase"/>
    <property type="match status" value="1"/>
</dbReference>
<comment type="function">
    <text evidence="8">Catalyzes the condensation of pantoate with beta-alanine in an ATP-dependent reaction via a pantoyl-adenylate intermediate.</text>
</comment>
<feature type="binding site" evidence="8">
    <location>
        <position position="173"/>
    </location>
    <ligand>
        <name>(R)-pantoate</name>
        <dbReference type="ChEBI" id="CHEBI:15980"/>
    </ligand>
</feature>
<comment type="subcellular location">
    <subcellularLocation>
        <location evidence="8">Cytoplasm</location>
    </subcellularLocation>
</comment>
<evidence type="ECO:0000256" key="3">
    <source>
        <dbReference type="ARBA" id="ARBA00022598"/>
    </source>
</evidence>
<dbReference type="GO" id="GO:0005524">
    <property type="term" value="F:ATP binding"/>
    <property type="evidence" value="ECO:0007669"/>
    <property type="project" value="UniProtKB-KW"/>
</dbReference>
<dbReference type="GO" id="GO:0005829">
    <property type="term" value="C:cytosol"/>
    <property type="evidence" value="ECO:0007669"/>
    <property type="project" value="TreeGrafter"/>
</dbReference>
<dbReference type="PANTHER" id="PTHR21299:SF1">
    <property type="entry name" value="PANTOATE--BETA-ALANINE LIGASE"/>
    <property type="match status" value="1"/>
</dbReference>
<dbReference type="RefSeq" id="WP_098458378.1">
    <property type="nucleotide sequence ID" value="NZ_PDJH01000001.1"/>
</dbReference>
<keyword evidence="6 8" id="KW-0067">ATP-binding</keyword>
<keyword evidence="3 8" id="KW-0436">Ligase</keyword>
<keyword evidence="4 8" id="KW-0566">Pantothenate biosynthesis</keyword>
<dbReference type="Gene3D" id="3.30.1300.10">
    <property type="entry name" value="Pantoate-beta-alanine ligase, C-terminal domain"/>
    <property type="match status" value="1"/>
</dbReference>
<dbReference type="OrthoDB" id="9773087at2"/>
<gene>
    <name evidence="8" type="primary">panC</name>
    <name evidence="9" type="ORF">ATL41_2070</name>
</gene>
<dbReference type="Pfam" id="PF02569">
    <property type="entry name" value="Pantoate_ligase"/>
    <property type="match status" value="1"/>
</dbReference>
<comment type="pathway">
    <text evidence="1 8">Cofactor biosynthesis; (R)-pantothenate biosynthesis; (R)-pantothenate from (R)-pantoate and beta-alanine: step 1/1.</text>
</comment>
<protein>
    <recommendedName>
        <fullName evidence="8">Pantothenate synthetase</fullName>
        <shortName evidence="8">PS</shortName>
        <ecNumber evidence="8">6.3.2.1</ecNumber>
    </recommendedName>
    <alternativeName>
        <fullName evidence="8">Pantoate--beta-alanine ligase</fullName>
    </alternativeName>
    <alternativeName>
        <fullName evidence="8">Pantoate-activating enzyme</fullName>
    </alternativeName>
</protein>
<dbReference type="CDD" id="cd00560">
    <property type="entry name" value="PanC"/>
    <property type="match status" value="1"/>
</dbReference>
<keyword evidence="10" id="KW-1185">Reference proteome</keyword>
<sequence length="304" mass="31938">MTTIARTRAELDEALWAPEELAGLDLDDVGDETAPRRAVVMTMGALHDGHLSLVRAAREAVGPDGQVVVTIFVNPLQFGPGEDFDAYPRDLDKDVRMLESAGAKGRVDVVFAPSDEEMYPSGPIVRVTAGSIGEVLEGAIRPGHFDGVLTVVLKLLNLTAPDVAVFGEKDAQQLLAVRRMVLDLDLPVEILGVPIVRQEDGLALSSRNAYLSDDERSQALALSAALRAGSAVAAQGADAVRAAAQAVLDDAGISADYLALVDATTVEEVPSDFSGPARLLVAARVGTTRLIDNTAVDLRGPAQA</sequence>
<comment type="similarity">
    <text evidence="2 8">Belongs to the pantothenate synthetase family.</text>
</comment>
<dbReference type="InterPro" id="IPR042176">
    <property type="entry name" value="Pantoate_ligase_C"/>
</dbReference>
<evidence type="ECO:0000256" key="4">
    <source>
        <dbReference type="ARBA" id="ARBA00022655"/>
    </source>
</evidence>
<dbReference type="InterPro" id="IPR014729">
    <property type="entry name" value="Rossmann-like_a/b/a_fold"/>
</dbReference>
<dbReference type="AlphaFoldDB" id="A0A2A9EGC1"/>
<keyword evidence="8" id="KW-0963">Cytoplasm</keyword>
<dbReference type="Gene3D" id="3.40.50.620">
    <property type="entry name" value="HUPs"/>
    <property type="match status" value="1"/>
</dbReference>